<comment type="caution">
    <text evidence="5">The sequence shown here is derived from an EMBL/GenBank/DDBJ whole genome shotgun (WGS) entry which is preliminary data.</text>
</comment>
<dbReference type="RefSeq" id="WP_309825427.1">
    <property type="nucleotide sequence ID" value="NZ_JAVIZX010000001.1"/>
</dbReference>
<dbReference type="SUPFAM" id="SSF52540">
    <property type="entry name" value="P-loop containing nucleoside triphosphate hydrolases"/>
    <property type="match status" value="1"/>
</dbReference>
<dbReference type="InterPro" id="IPR017871">
    <property type="entry name" value="ABC_transporter-like_CS"/>
</dbReference>
<dbReference type="SMART" id="SM00382">
    <property type="entry name" value="AAA"/>
    <property type="match status" value="1"/>
</dbReference>
<evidence type="ECO:0000313" key="5">
    <source>
        <dbReference type="EMBL" id="MDR6212476.1"/>
    </source>
</evidence>
<dbReference type="InterPro" id="IPR003593">
    <property type="entry name" value="AAA+_ATPase"/>
</dbReference>
<feature type="domain" description="ABC transporter" evidence="4">
    <location>
        <begin position="4"/>
        <end position="238"/>
    </location>
</feature>
<organism evidence="5 6">
    <name type="scientific">Paracidovorax wautersii</name>
    <dbReference type="NCBI Taxonomy" id="1177982"/>
    <lineage>
        <taxon>Bacteria</taxon>
        <taxon>Pseudomonadati</taxon>
        <taxon>Pseudomonadota</taxon>
        <taxon>Betaproteobacteria</taxon>
        <taxon>Burkholderiales</taxon>
        <taxon>Comamonadaceae</taxon>
        <taxon>Paracidovorax</taxon>
    </lineage>
</organism>
<keyword evidence="3 5" id="KW-0067">ATP-binding</keyword>
<protein>
    <submittedName>
        <fullName evidence="5">Molybdate transport system ATP-binding protein</fullName>
    </submittedName>
</protein>
<evidence type="ECO:0000256" key="1">
    <source>
        <dbReference type="ARBA" id="ARBA00022475"/>
    </source>
</evidence>
<dbReference type="EMBL" id="JAVIZX010000001">
    <property type="protein sequence ID" value="MDR6212476.1"/>
    <property type="molecule type" value="Genomic_DNA"/>
</dbReference>
<dbReference type="PROSITE" id="PS00211">
    <property type="entry name" value="ABC_TRANSPORTER_1"/>
    <property type="match status" value="1"/>
</dbReference>
<dbReference type="Proteomes" id="UP001267710">
    <property type="component" value="Unassembled WGS sequence"/>
</dbReference>
<evidence type="ECO:0000259" key="4">
    <source>
        <dbReference type="PROSITE" id="PS50893"/>
    </source>
</evidence>
<accession>A0ABU1I5H3</accession>
<reference evidence="5 6" key="1">
    <citation type="submission" date="2023-08" db="EMBL/GenBank/DDBJ databases">
        <title>Functional and genomic diversity of the sorghum phyllosphere microbiome.</title>
        <authorList>
            <person name="Shade A."/>
        </authorList>
    </citation>
    <scope>NUCLEOTIDE SEQUENCE [LARGE SCALE GENOMIC DNA]</scope>
    <source>
        <strain evidence="5 6">SORGH_AS_0335</strain>
    </source>
</reference>
<dbReference type="InterPro" id="IPR027417">
    <property type="entry name" value="P-loop_NTPase"/>
</dbReference>
<dbReference type="PANTHER" id="PTHR43514">
    <property type="entry name" value="ABC TRANSPORTER I FAMILY MEMBER 10"/>
    <property type="match status" value="1"/>
</dbReference>
<dbReference type="PANTHER" id="PTHR43514:SF1">
    <property type="entry name" value="SULFATE_THIOSULFATE IMPORT ATP-BINDING PROTEIN CYSA"/>
    <property type="match status" value="1"/>
</dbReference>
<keyword evidence="1" id="KW-0472">Membrane</keyword>
<keyword evidence="1" id="KW-1003">Cell membrane</keyword>
<dbReference type="PROSITE" id="PS50893">
    <property type="entry name" value="ABC_TRANSPORTER_2"/>
    <property type="match status" value="1"/>
</dbReference>
<dbReference type="InterPro" id="IPR003439">
    <property type="entry name" value="ABC_transporter-like_ATP-bd"/>
</dbReference>
<name>A0ABU1I5H3_9BURK</name>
<evidence type="ECO:0000256" key="3">
    <source>
        <dbReference type="ARBA" id="ARBA00022840"/>
    </source>
</evidence>
<evidence type="ECO:0000256" key="2">
    <source>
        <dbReference type="ARBA" id="ARBA00022741"/>
    </source>
</evidence>
<sequence>MTPVMDIHVQTTLESTGRSFVLDAQFISNTLRTALIGASGSGKSTVLMAIAGLAQHARGHVRVAGRTLLDTAHGVNLPARERRIGLVFQDYALFPHMTVEQNLAFGLCRHGKRPNEEERERIAALTRQFDLETLRGAWPRHLSGGQRQRVALARALAPEPKLLLLDEPLSALDTQLRTRLRGELAEMLDRVQVPTLLVTHDPSDVEALAQSVIYLESGQVKTSSILRPTLSSWAELEP</sequence>
<proteinExistence type="predicted"/>
<dbReference type="InterPro" id="IPR050334">
    <property type="entry name" value="Molybdenum_import_ModC"/>
</dbReference>
<dbReference type="Pfam" id="PF00005">
    <property type="entry name" value="ABC_tran"/>
    <property type="match status" value="1"/>
</dbReference>
<gene>
    <name evidence="5" type="ORF">QE399_000165</name>
</gene>
<dbReference type="GO" id="GO:0005524">
    <property type="term" value="F:ATP binding"/>
    <property type="evidence" value="ECO:0007669"/>
    <property type="project" value="UniProtKB-KW"/>
</dbReference>
<keyword evidence="6" id="KW-1185">Reference proteome</keyword>
<evidence type="ECO:0000313" key="6">
    <source>
        <dbReference type="Proteomes" id="UP001267710"/>
    </source>
</evidence>
<dbReference type="Gene3D" id="3.40.50.300">
    <property type="entry name" value="P-loop containing nucleotide triphosphate hydrolases"/>
    <property type="match status" value="1"/>
</dbReference>
<keyword evidence="2" id="KW-0547">Nucleotide-binding</keyword>